<comment type="caution">
    <text evidence="4">The sequence shown here is derived from an EMBL/GenBank/DDBJ whole genome shotgun (WGS) entry which is preliminary data.</text>
</comment>
<organism evidence="4 5">
    <name type="scientific">Microscilla marina ATCC 23134</name>
    <dbReference type="NCBI Taxonomy" id="313606"/>
    <lineage>
        <taxon>Bacteria</taxon>
        <taxon>Pseudomonadati</taxon>
        <taxon>Bacteroidota</taxon>
        <taxon>Cytophagia</taxon>
        <taxon>Cytophagales</taxon>
        <taxon>Microscillaceae</taxon>
        <taxon>Microscilla</taxon>
    </lineage>
</organism>
<evidence type="ECO:0000313" key="5">
    <source>
        <dbReference type="Proteomes" id="UP000004095"/>
    </source>
</evidence>
<dbReference type="PANTHER" id="PTHR31088:SF6">
    <property type="entry name" value="PHAGE SHOCK PROTEIN A"/>
    <property type="match status" value="1"/>
</dbReference>
<feature type="compositionally biased region" description="Polar residues" evidence="3">
    <location>
        <begin position="276"/>
        <end position="327"/>
    </location>
</feature>
<dbReference type="AlphaFoldDB" id="A1ZIU9"/>
<sequence>MIGILTFFENYMWSKFNKTLSKFIKNTDDTSQTTSPTQLIEITIQELEDAITKTQTSLHQTSENQENIRQKYQEYQNKSSQLYKEAITATKNQEETLAQELIRKKNLADKQAGQYEVLYTNVSNTVYQFESQIAKMRMKIEELRSKEVVLKAKLENAQTQKELGVYLTELNQNTDLEAFEDEINEIELEAKLVNDLQSLDDEAFEQLDNQTSLSNLKNSVAAEEQKLQEQRDAHRFKKINQIFEQNSGKEQQLGQNQQKSYQAKKQALLQALMQQTPPSDSKTVDISSFFDGTNVETPPTKGQDNTSKSQQILEGFSQHSHTVPTDSNKADNKKGLFDNFFGDDDSGQTTEKKQAKEDDSKSANQKKIDDFFKD</sequence>
<evidence type="ECO:0000313" key="4">
    <source>
        <dbReference type="EMBL" id="EAY29485.1"/>
    </source>
</evidence>
<dbReference type="InterPro" id="IPR007157">
    <property type="entry name" value="PspA_VIPP1"/>
</dbReference>
<keyword evidence="2" id="KW-0175">Coiled coil</keyword>
<protein>
    <submittedName>
        <fullName evidence="4">PspA/IM30 family</fullName>
    </submittedName>
</protein>
<gene>
    <name evidence="4" type="ORF">M23134_00369</name>
</gene>
<dbReference type="EMBL" id="AAWS01000010">
    <property type="protein sequence ID" value="EAY29485.1"/>
    <property type="molecule type" value="Genomic_DNA"/>
</dbReference>
<evidence type="ECO:0000256" key="2">
    <source>
        <dbReference type="SAM" id="Coils"/>
    </source>
</evidence>
<comment type="similarity">
    <text evidence="1">Belongs to the PspA/Vipp/IM30 family.</text>
</comment>
<keyword evidence="5" id="KW-1185">Reference proteome</keyword>
<dbReference type="Pfam" id="PF04012">
    <property type="entry name" value="PspA_IM30"/>
    <property type="match status" value="1"/>
</dbReference>
<proteinExistence type="inferred from homology"/>
<feature type="region of interest" description="Disordered" evidence="3">
    <location>
        <begin position="274"/>
        <end position="374"/>
    </location>
</feature>
<feature type="coiled-coil region" evidence="2">
    <location>
        <begin position="126"/>
        <end position="233"/>
    </location>
</feature>
<dbReference type="eggNOG" id="ENOG502ZGPA">
    <property type="taxonomic scope" value="Bacteria"/>
</dbReference>
<name>A1ZIU9_MICM2</name>
<dbReference type="PANTHER" id="PTHR31088">
    <property type="entry name" value="MEMBRANE-ASSOCIATED PROTEIN VIPP1, CHLOROPLASTIC"/>
    <property type="match status" value="1"/>
</dbReference>
<evidence type="ECO:0000256" key="1">
    <source>
        <dbReference type="ARBA" id="ARBA00043985"/>
    </source>
</evidence>
<dbReference type="Proteomes" id="UP000004095">
    <property type="component" value="Unassembled WGS sequence"/>
</dbReference>
<feature type="compositionally biased region" description="Basic and acidic residues" evidence="3">
    <location>
        <begin position="350"/>
        <end position="374"/>
    </location>
</feature>
<feature type="coiled-coil region" evidence="2">
    <location>
        <begin position="44"/>
        <end position="85"/>
    </location>
</feature>
<evidence type="ECO:0000256" key="3">
    <source>
        <dbReference type="SAM" id="MobiDB-lite"/>
    </source>
</evidence>
<reference evidence="4 5" key="1">
    <citation type="submission" date="2007-01" db="EMBL/GenBank/DDBJ databases">
        <authorList>
            <person name="Haygood M."/>
            <person name="Podell S."/>
            <person name="Anderson C."/>
            <person name="Hopkinson B."/>
            <person name="Roe K."/>
            <person name="Barbeau K."/>
            <person name="Gaasterland T."/>
            <person name="Ferriera S."/>
            <person name="Johnson J."/>
            <person name="Kravitz S."/>
            <person name="Beeson K."/>
            <person name="Sutton G."/>
            <person name="Rogers Y.-H."/>
            <person name="Friedman R."/>
            <person name="Frazier M."/>
            <person name="Venter J.C."/>
        </authorList>
    </citation>
    <scope>NUCLEOTIDE SEQUENCE [LARGE SCALE GENOMIC DNA]</scope>
    <source>
        <strain evidence="4 5">ATCC 23134</strain>
    </source>
</reference>
<accession>A1ZIU9</accession>